<dbReference type="CDD" id="cd22159">
    <property type="entry name" value="F-box_AtTIR1-like"/>
    <property type="match status" value="1"/>
</dbReference>
<dbReference type="OrthoDB" id="550575at2759"/>
<reference evidence="2 3" key="1">
    <citation type="journal article" date="2019" name="Plant Biotechnol. J.">
        <title>The red bayberry genome and genetic basis of sex determination.</title>
        <authorList>
            <person name="Jia H.M."/>
            <person name="Jia H.J."/>
            <person name="Cai Q.L."/>
            <person name="Wang Y."/>
            <person name="Zhao H.B."/>
            <person name="Yang W.F."/>
            <person name="Wang G.Y."/>
            <person name="Li Y.H."/>
            <person name="Zhan D.L."/>
            <person name="Shen Y.T."/>
            <person name="Niu Q.F."/>
            <person name="Chang L."/>
            <person name="Qiu J."/>
            <person name="Zhao L."/>
            <person name="Xie H.B."/>
            <person name="Fu W.Y."/>
            <person name="Jin J."/>
            <person name="Li X.W."/>
            <person name="Jiao Y."/>
            <person name="Zhou C.C."/>
            <person name="Tu T."/>
            <person name="Chai C.Y."/>
            <person name="Gao J.L."/>
            <person name="Fan L.J."/>
            <person name="van de Weg E."/>
            <person name="Wang J.Y."/>
            <person name="Gao Z.S."/>
        </authorList>
    </citation>
    <scope>NUCLEOTIDE SEQUENCE [LARGE SCALE GENOMIC DNA]</scope>
    <source>
        <tissue evidence="2">Leaves</tissue>
    </source>
</reference>
<organism evidence="2 3">
    <name type="scientific">Morella rubra</name>
    <name type="common">Chinese bayberry</name>
    <dbReference type="NCBI Taxonomy" id="262757"/>
    <lineage>
        <taxon>Eukaryota</taxon>
        <taxon>Viridiplantae</taxon>
        <taxon>Streptophyta</taxon>
        <taxon>Embryophyta</taxon>
        <taxon>Tracheophyta</taxon>
        <taxon>Spermatophyta</taxon>
        <taxon>Magnoliopsida</taxon>
        <taxon>eudicotyledons</taxon>
        <taxon>Gunneridae</taxon>
        <taxon>Pentapetalae</taxon>
        <taxon>rosids</taxon>
        <taxon>fabids</taxon>
        <taxon>Fagales</taxon>
        <taxon>Myricaceae</taxon>
        <taxon>Morella</taxon>
    </lineage>
</organism>
<evidence type="ECO:0000313" key="2">
    <source>
        <dbReference type="EMBL" id="KAB1209797.1"/>
    </source>
</evidence>
<protein>
    <recommendedName>
        <fullName evidence="1">COI1 F-box domain-containing protein</fullName>
    </recommendedName>
</protein>
<dbReference type="SUPFAM" id="SSF52047">
    <property type="entry name" value="RNI-like"/>
    <property type="match status" value="1"/>
</dbReference>
<dbReference type="Gene3D" id="3.80.10.10">
    <property type="entry name" value="Ribonuclease Inhibitor"/>
    <property type="match status" value="1"/>
</dbReference>
<evidence type="ECO:0000259" key="1">
    <source>
        <dbReference type="Pfam" id="PF18511"/>
    </source>
</evidence>
<dbReference type="SMART" id="SM00367">
    <property type="entry name" value="LRR_CC"/>
    <property type="match status" value="3"/>
</dbReference>
<gene>
    <name evidence="2" type="ORF">CJ030_MR6G010433</name>
</gene>
<keyword evidence="3" id="KW-1185">Reference proteome</keyword>
<evidence type="ECO:0000313" key="3">
    <source>
        <dbReference type="Proteomes" id="UP000516437"/>
    </source>
</evidence>
<dbReference type="Pfam" id="PF18511">
    <property type="entry name" value="F-box_5"/>
    <property type="match status" value="1"/>
</dbReference>
<dbReference type="GO" id="GO:0019005">
    <property type="term" value="C:SCF ubiquitin ligase complex"/>
    <property type="evidence" value="ECO:0007669"/>
    <property type="project" value="TreeGrafter"/>
</dbReference>
<comment type="caution">
    <text evidence="2">The sequence shown here is derived from an EMBL/GenBank/DDBJ whole genome shotgun (WGS) entry which is preliminary data.</text>
</comment>
<dbReference type="FunFam" id="1.20.1280.50:FF:000023">
    <property type="entry name" value="F-box/LRR-repeat protein 4"/>
    <property type="match status" value="1"/>
</dbReference>
<name>A0A6A1VD97_9ROSI</name>
<dbReference type="GO" id="GO:0031146">
    <property type="term" value="P:SCF-dependent proteasomal ubiquitin-dependent protein catabolic process"/>
    <property type="evidence" value="ECO:0007669"/>
    <property type="project" value="TreeGrafter"/>
</dbReference>
<dbReference type="InterPro" id="IPR041567">
    <property type="entry name" value="COI1_F-box"/>
</dbReference>
<dbReference type="InterPro" id="IPR006553">
    <property type="entry name" value="Leu-rich_rpt_Cys-con_subtyp"/>
</dbReference>
<dbReference type="GO" id="GO:0005634">
    <property type="term" value="C:nucleus"/>
    <property type="evidence" value="ECO:0007669"/>
    <property type="project" value="TreeGrafter"/>
</dbReference>
<dbReference type="EMBL" id="RXIC02000024">
    <property type="protein sequence ID" value="KAB1209797.1"/>
    <property type="molecule type" value="Genomic_DNA"/>
</dbReference>
<accession>A0A6A1VD97</accession>
<dbReference type="Proteomes" id="UP000516437">
    <property type="component" value="Chromosome 6"/>
</dbReference>
<dbReference type="PANTHER" id="PTHR13318">
    <property type="entry name" value="PARTNER OF PAIRED, ISOFORM B-RELATED"/>
    <property type="match status" value="1"/>
</dbReference>
<dbReference type="AlphaFoldDB" id="A0A6A1VD97"/>
<dbReference type="InterPro" id="IPR032675">
    <property type="entry name" value="LRR_dom_sf"/>
</dbReference>
<dbReference type="PANTHER" id="PTHR13318:SF148">
    <property type="entry name" value="F-BOX PROTEIN MAX2"/>
    <property type="match status" value="1"/>
</dbReference>
<proteinExistence type="predicted"/>
<feature type="domain" description="COI1 F-box" evidence="1">
    <location>
        <begin position="13"/>
        <end position="50"/>
    </location>
</feature>
<sequence length="717" mass="79464">MAIPNVTTSINDLPEAILSTIFVLISDTRTRNSLSLVCHKFLQLERATRASLTLRGNARDLFMIPQCFRSATRLDLSLLSPWGHALLSSSSYDPQLLAHHLSRAFPSVTSLTVYCRSPSVLQVLLPQWQGLRHVKLVRWHQRPQIPLGSDFSPVFEKCPSLTSLDLSEFYYWTEDLPPVLADYPATAASLTKLNLLTTSFTEGFKSDEIQEIVVACPNLTHLLIACVFDPRYIGFVGDEALLSISRNCPELALLHLVDTTSLSNPRGDANDDGYSSEDARISRAALVELFSGLPLIEELVLDVCKNVRDSGPALEVLGSKCPKLKVLKLGQFHGVCMAIGSQLDGIALCKGLESLSIKNSADLDDMGLIEIARGCGKLRKFEVVGCKNITVKGVRTLTSLLRRSLVEVGISACINLDAAASLRALEPIRDRIERLHIDCVWDSLRAGEGGDDADEGVFDFDLNEVGESQHTACVQNFFGDGEFDGMSKKKKRKYSSEASAEAGCSVMGSNGNGFWSKSWEQLRYLSLWIEVGEVLTPLPMAGLEDCPNLEEVWIQIEGDCRGKHKPTDRAFGLITLAQYPQLSKMKLDCGDTIGFALTAPSGQMDLSLWERFFLNGIGNLSLNELDYWPPQDRDVNQRSLSLPGAGLLAECITLRKLFIHGTAHEHFIMFLLRIPNLRDVQLREDYYPAPENDMSTEMRVDSCSRFEDALNSRQILD</sequence>